<organism evidence="1 2">
    <name type="scientific">Actinomadura miaoliensis</name>
    <dbReference type="NCBI Taxonomy" id="430685"/>
    <lineage>
        <taxon>Bacteria</taxon>
        <taxon>Bacillati</taxon>
        <taxon>Actinomycetota</taxon>
        <taxon>Actinomycetes</taxon>
        <taxon>Streptosporangiales</taxon>
        <taxon>Thermomonosporaceae</taxon>
        <taxon>Actinomadura</taxon>
    </lineage>
</organism>
<proteinExistence type="predicted"/>
<evidence type="ECO:0000313" key="1">
    <source>
        <dbReference type="EMBL" id="GAA4104064.1"/>
    </source>
</evidence>
<protein>
    <submittedName>
        <fullName evidence="1">Uncharacterized protein</fullName>
    </submittedName>
</protein>
<gene>
    <name evidence="1" type="ORF">GCM10022214_82980</name>
</gene>
<accession>A0ABP7X3Q6</accession>
<sequence>MSGPGAAECLEREGCYVLPAVRVDPLRWLGRAHEAVAAWDAAIARTGSAAEQGVLRRGRVQAGTL</sequence>
<name>A0ABP7X3Q6_9ACTN</name>
<dbReference type="Proteomes" id="UP001500683">
    <property type="component" value="Unassembled WGS sequence"/>
</dbReference>
<reference evidence="2" key="1">
    <citation type="journal article" date="2019" name="Int. J. Syst. Evol. Microbiol.">
        <title>The Global Catalogue of Microorganisms (GCM) 10K type strain sequencing project: providing services to taxonomists for standard genome sequencing and annotation.</title>
        <authorList>
            <consortium name="The Broad Institute Genomics Platform"/>
            <consortium name="The Broad Institute Genome Sequencing Center for Infectious Disease"/>
            <person name="Wu L."/>
            <person name="Ma J."/>
        </authorList>
    </citation>
    <scope>NUCLEOTIDE SEQUENCE [LARGE SCALE GENOMIC DNA]</scope>
    <source>
        <strain evidence="2">JCM 16702</strain>
    </source>
</reference>
<dbReference type="EMBL" id="BAAAZG010000078">
    <property type="protein sequence ID" value="GAA4104064.1"/>
    <property type="molecule type" value="Genomic_DNA"/>
</dbReference>
<dbReference type="RefSeq" id="WP_344958641.1">
    <property type="nucleotide sequence ID" value="NZ_BAAAZG010000078.1"/>
</dbReference>
<keyword evidence="2" id="KW-1185">Reference proteome</keyword>
<comment type="caution">
    <text evidence="1">The sequence shown here is derived from an EMBL/GenBank/DDBJ whole genome shotgun (WGS) entry which is preliminary data.</text>
</comment>
<evidence type="ECO:0000313" key="2">
    <source>
        <dbReference type="Proteomes" id="UP001500683"/>
    </source>
</evidence>